<name>A0ABV2IVJ7_9HYPH</name>
<evidence type="ECO:0000313" key="2">
    <source>
        <dbReference type="Proteomes" id="UP001549047"/>
    </source>
</evidence>
<reference evidence="1 2" key="1">
    <citation type="submission" date="2024-06" db="EMBL/GenBank/DDBJ databases">
        <title>Genomic Encyclopedia of Type Strains, Phase IV (KMG-IV): sequencing the most valuable type-strain genomes for metagenomic binning, comparative biology and taxonomic classification.</title>
        <authorList>
            <person name="Goeker M."/>
        </authorList>
    </citation>
    <scope>NUCLEOTIDE SEQUENCE [LARGE SCALE GENOMIC DNA]</scope>
    <source>
        <strain evidence="1 2">DSM 29780</strain>
    </source>
</reference>
<evidence type="ECO:0000313" key="1">
    <source>
        <dbReference type="EMBL" id="MET3612510.1"/>
    </source>
</evidence>
<sequence length="68" mass="7548">MSTKEKMHLDVMPSATPSPAEIAAWDALSRDEQLQRLRASFEDPDCSRVGTMTMAEILESALAKSKHE</sequence>
<comment type="caution">
    <text evidence="1">The sequence shown here is derived from an EMBL/GenBank/DDBJ whole genome shotgun (WGS) entry which is preliminary data.</text>
</comment>
<dbReference type="EMBL" id="JBEPMB010000001">
    <property type="protein sequence ID" value="MET3612510.1"/>
    <property type="molecule type" value="Genomic_DNA"/>
</dbReference>
<dbReference type="RefSeq" id="WP_354555072.1">
    <property type="nucleotide sequence ID" value="NZ_JBEPMB010000001.1"/>
</dbReference>
<gene>
    <name evidence="1" type="ORF">ABID16_000815</name>
</gene>
<proteinExistence type="predicted"/>
<keyword evidence="2" id="KW-1185">Reference proteome</keyword>
<protein>
    <submittedName>
        <fullName evidence="1">Uncharacterized protein</fullName>
    </submittedName>
</protein>
<accession>A0ABV2IVJ7</accession>
<dbReference type="Proteomes" id="UP001549047">
    <property type="component" value="Unassembled WGS sequence"/>
</dbReference>
<organism evidence="1 2">
    <name type="scientific">Rhizobium aquaticum</name>
    <dbReference type="NCBI Taxonomy" id="1549636"/>
    <lineage>
        <taxon>Bacteria</taxon>
        <taxon>Pseudomonadati</taxon>
        <taxon>Pseudomonadota</taxon>
        <taxon>Alphaproteobacteria</taxon>
        <taxon>Hyphomicrobiales</taxon>
        <taxon>Rhizobiaceae</taxon>
        <taxon>Rhizobium/Agrobacterium group</taxon>
        <taxon>Rhizobium</taxon>
    </lineage>
</organism>